<evidence type="ECO:0008006" key="4">
    <source>
        <dbReference type="Google" id="ProtNLM"/>
    </source>
</evidence>
<keyword evidence="1" id="KW-1133">Transmembrane helix</keyword>
<evidence type="ECO:0000313" key="2">
    <source>
        <dbReference type="EMBL" id="MDW0108893.1"/>
    </source>
</evidence>
<proteinExistence type="predicted"/>
<organism evidence="2 3">
    <name type="scientific">Sporosarcina aquimarina</name>
    <dbReference type="NCBI Taxonomy" id="114975"/>
    <lineage>
        <taxon>Bacteria</taxon>
        <taxon>Bacillati</taxon>
        <taxon>Bacillota</taxon>
        <taxon>Bacilli</taxon>
        <taxon>Bacillales</taxon>
        <taxon>Caryophanaceae</taxon>
        <taxon>Sporosarcina</taxon>
    </lineage>
</organism>
<keyword evidence="1" id="KW-0472">Membrane</keyword>
<dbReference type="EMBL" id="JAUBDH010000001">
    <property type="protein sequence ID" value="MDW0108893.1"/>
    <property type="molecule type" value="Genomic_DNA"/>
</dbReference>
<comment type="caution">
    <text evidence="2">The sequence shown here is derived from an EMBL/GenBank/DDBJ whole genome shotgun (WGS) entry which is preliminary data.</text>
</comment>
<sequence length="333" mass="37399">MNTISRTMLATAGLLTLGACINWDKSELFAGVLFTGLGILIAISLHEAGHVVGGVIAKSKLMFYAAGLLAIKRTERGNLQVTWPENWTQVSGYVQIEHDEQRLEKSIFYTVLAGPVASLLVSSLHFSDLFLFQVIGITSFLLFVVTSLPYQLNGLFSDGYTVLQVAKNNPVFINYYRMTNKLLAKNQPSTWDKTLQSKASSVPASQLTTPELAIYLMYLFYSAIETDNTYYLKKFYQSIDIHSLKANHKSVLAGVYHYYIATQYFLGEPITISKTEMDEFPIIDPLSSARTNALLSGTPVVNEAYMQYVKTIKKDSHSFLQAEKRFFEHYVVN</sequence>
<reference evidence="2 3" key="1">
    <citation type="submission" date="2023-06" db="EMBL/GenBank/DDBJ databases">
        <title>Sporosarcina sp. nov., isolated from Korean traditional fermented seafood 'Jeotgal'.</title>
        <authorList>
            <person name="Yang A.-I."/>
            <person name="Shin N.-R."/>
        </authorList>
    </citation>
    <scope>NUCLEOTIDE SEQUENCE [LARGE SCALE GENOMIC DNA]</scope>
    <source>
        <strain evidence="2 3">KCTC3840</strain>
    </source>
</reference>
<dbReference type="RefSeq" id="WP_317934197.1">
    <property type="nucleotide sequence ID" value="NZ_JAUBDH010000001.1"/>
</dbReference>
<evidence type="ECO:0000256" key="1">
    <source>
        <dbReference type="SAM" id="Phobius"/>
    </source>
</evidence>
<feature type="transmembrane region" description="Helical" evidence="1">
    <location>
        <begin position="28"/>
        <end position="52"/>
    </location>
</feature>
<gene>
    <name evidence="2" type="ORF">QT716_02395</name>
</gene>
<keyword evidence="1" id="KW-0812">Transmembrane</keyword>
<feature type="transmembrane region" description="Helical" evidence="1">
    <location>
        <begin position="130"/>
        <end position="150"/>
    </location>
</feature>
<dbReference type="Proteomes" id="UP001280629">
    <property type="component" value="Unassembled WGS sequence"/>
</dbReference>
<name>A0ABU4FXU2_9BACL</name>
<protein>
    <recommendedName>
        <fullName evidence="4">Peptidase M50 domain-containing protein</fullName>
    </recommendedName>
</protein>
<evidence type="ECO:0000313" key="3">
    <source>
        <dbReference type="Proteomes" id="UP001280629"/>
    </source>
</evidence>
<keyword evidence="3" id="KW-1185">Reference proteome</keyword>
<dbReference type="PROSITE" id="PS51257">
    <property type="entry name" value="PROKAR_LIPOPROTEIN"/>
    <property type="match status" value="1"/>
</dbReference>
<accession>A0ABU4FXU2</accession>
<feature type="transmembrane region" description="Helical" evidence="1">
    <location>
        <begin position="106"/>
        <end position="124"/>
    </location>
</feature>